<dbReference type="AlphaFoldDB" id="A0A1M6F134"/>
<dbReference type="PROSITE" id="PS50903">
    <property type="entry name" value="RUBREDOXIN_LIKE"/>
    <property type="match status" value="1"/>
</dbReference>
<evidence type="ECO:0000256" key="3">
    <source>
        <dbReference type="ARBA" id="ARBA00022723"/>
    </source>
</evidence>
<dbReference type="Proteomes" id="UP000184052">
    <property type="component" value="Unassembled WGS sequence"/>
</dbReference>
<dbReference type="Gene3D" id="1.20.1260.10">
    <property type="match status" value="1"/>
</dbReference>
<dbReference type="SUPFAM" id="SSF57802">
    <property type="entry name" value="Rubredoxin-like"/>
    <property type="match status" value="1"/>
</dbReference>
<name>A0A1M6F134_9FIRM</name>
<dbReference type="RefSeq" id="WP_073048789.1">
    <property type="nucleotide sequence ID" value="NZ_FQZL01000008.1"/>
</dbReference>
<dbReference type="InterPro" id="IPR009078">
    <property type="entry name" value="Ferritin-like_SF"/>
</dbReference>
<feature type="domain" description="Rubredoxin-like" evidence="6">
    <location>
        <begin position="153"/>
        <end position="187"/>
    </location>
</feature>
<sequence>MGCKGTKTEQNLLKAFAGESQARMRYTFFAEKAKEEGFEQIAALFLETAENEKEHAQRFFNFLDRGEGLEITAAYPAGLVGTTAENLKAAAAGENEEWSELYPEFAKVAEDEGFKDVATAFRLISKVEVEHEKRYLKLLENVEKDQVFKKEGKSRWKCRACGYVHEGTSSLKKCPVCLKSEAYFELKEGNY</sequence>
<keyword evidence="2" id="KW-0813">Transport</keyword>
<dbReference type="PANTHER" id="PTHR43865">
    <property type="entry name" value="RUBRERYTHRIN-RELATED"/>
    <property type="match status" value="1"/>
</dbReference>
<evidence type="ECO:0000313" key="9">
    <source>
        <dbReference type="Proteomes" id="UP000184052"/>
    </source>
</evidence>
<dbReference type="NCBIfam" id="NF045767">
    <property type="entry name" value="RuberyRbr"/>
    <property type="match status" value="1"/>
</dbReference>
<dbReference type="GO" id="GO:0005506">
    <property type="term" value="F:iron ion binding"/>
    <property type="evidence" value="ECO:0007669"/>
    <property type="project" value="InterPro"/>
</dbReference>
<evidence type="ECO:0000256" key="5">
    <source>
        <dbReference type="ARBA" id="ARBA00023004"/>
    </source>
</evidence>
<keyword evidence="4" id="KW-0249">Electron transport</keyword>
<dbReference type="SUPFAM" id="SSF47240">
    <property type="entry name" value="Ferritin-like"/>
    <property type="match status" value="1"/>
</dbReference>
<comment type="cofactor">
    <cofactor evidence="1">
        <name>Fe(3+)</name>
        <dbReference type="ChEBI" id="CHEBI:29034"/>
    </cofactor>
</comment>
<dbReference type="InterPro" id="IPR003251">
    <property type="entry name" value="Rr_diiron-bd_dom"/>
</dbReference>
<dbReference type="Pfam" id="PF02915">
    <property type="entry name" value="Rubrerythrin"/>
    <property type="match status" value="1"/>
</dbReference>
<evidence type="ECO:0000313" key="8">
    <source>
        <dbReference type="EMBL" id="SHI91444.1"/>
    </source>
</evidence>
<dbReference type="STRING" id="1121476.SAMN02745751_01316"/>
<evidence type="ECO:0000259" key="7">
    <source>
        <dbReference type="PROSITE" id="PS50905"/>
    </source>
</evidence>
<dbReference type="InterPro" id="IPR012347">
    <property type="entry name" value="Ferritin-like"/>
</dbReference>
<dbReference type="EMBL" id="FQZL01000008">
    <property type="protein sequence ID" value="SHI91444.1"/>
    <property type="molecule type" value="Genomic_DNA"/>
</dbReference>
<feature type="domain" description="Ferritin-like diiron" evidence="7">
    <location>
        <begin position="2"/>
        <end position="146"/>
    </location>
</feature>
<dbReference type="CDD" id="cd01041">
    <property type="entry name" value="Rubrerythrin"/>
    <property type="match status" value="1"/>
</dbReference>
<dbReference type="InterPro" id="IPR048574">
    <property type="entry name" value="RUBY_RBDX"/>
</dbReference>
<dbReference type="PANTHER" id="PTHR43865:SF1">
    <property type="entry name" value="RUBRERYTHRIN-RELATED"/>
    <property type="match status" value="1"/>
</dbReference>
<organism evidence="8 9">
    <name type="scientific">Dethiosulfatibacter aminovorans DSM 17477</name>
    <dbReference type="NCBI Taxonomy" id="1121476"/>
    <lineage>
        <taxon>Bacteria</taxon>
        <taxon>Bacillati</taxon>
        <taxon>Bacillota</taxon>
        <taxon>Tissierellia</taxon>
        <taxon>Dethiosulfatibacter</taxon>
    </lineage>
</organism>
<keyword evidence="3" id="KW-0479">Metal-binding</keyword>
<dbReference type="InterPro" id="IPR052364">
    <property type="entry name" value="Rubrerythrin"/>
</dbReference>
<proteinExistence type="predicted"/>
<evidence type="ECO:0000259" key="6">
    <source>
        <dbReference type="PROSITE" id="PS50903"/>
    </source>
</evidence>
<keyword evidence="5" id="KW-0408">Iron</keyword>
<evidence type="ECO:0000256" key="2">
    <source>
        <dbReference type="ARBA" id="ARBA00022448"/>
    </source>
</evidence>
<dbReference type="OrthoDB" id="9799749at2"/>
<dbReference type="GO" id="GO:0016491">
    <property type="term" value="F:oxidoreductase activity"/>
    <property type="evidence" value="ECO:0007669"/>
    <property type="project" value="InterPro"/>
</dbReference>
<keyword evidence="9" id="KW-1185">Reference proteome</keyword>
<evidence type="ECO:0000256" key="4">
    <source>
        <dbReference type="ARBA" id="ARBA00022982"/>
    </source>
</evidence>
<dbReference type="InterPro" id="IPR009040">
    <property type="entry name" value="Ferritin-like_diiron"/>
</dbReference>
<reference evidence="8 9" key="1">
    <citation type="submission" date="2016-11" db="EMBL/GenBank/DDBJ databases">
        <authorList>
            <person name="Jaros S."/>
            <person name="Januszkiewicz K."/>
            <person name="Wedrychowicz H."/>
        </authorList>
    </citation>
    <scope>NUCLEOTIDE SEQUENCE [LARGE SCALE GENOMIC DNA]</scope>
    <source>
        <strain evidence="8 9">DSM 17477</strain>
    </source>
</reference>
<dbReference type="Pfam" id="PF21349">
    <property type="entry name" value="RUBY_RBDX"/>
    <property type="match status" value="1"/>
</dbReference>
<protein>
    <submittedName>
        <fullName evidence="8">Rubrerythrin</fullName>
    </submittedName>
</protein>
<evidence type="ECO:0000256" key="1">
    <source>
        <dbReference type="ARBA" id="ARBA00001965"/>
    </source>
</evidence>
<dbReference type="Gene3D" id="2.20.28.10">
    <property type="match status" value="1"/>
</dbReference>
<dbReference type="InterPro" id="IPR024934">
    <property type="entry name" value="Rubredoxin-like_dom"/>
</dbReference>
<accession>A0A1M6F134</accession>
<gene>
    <name evidence="8" type="ORF">SAMN02745751_01316</name>
</gene>
<dbReference type="PROSITE" id="PS50905">
    <property type="entry name" value="FERRITIN_LIKE"/>
    <property type="match status" value="1"/>
</dbReference>